<dbReference type="STRING" id="758825.SAMN02982985_01205"/>
<protein>
    <submittedName>
        <fullName evidence="2">EAL domain, c-di-GMP-specific phosphodiesterase class I (Or its enzymatically inactive variant)</fullName>
    </submittedName>
</protein>
<reference evidence="2 3" key="1">
    <citation type="submission" date="2016-10" db="EMBL/GenBank/DDBJ databases">
        <authorList>
            <person name="de Groot N.N."/>
        </authorList>
    </citation>
    <scope>NUCLEOTIDE SEQUENCE [LARGE SCALE GENOMIC DNA]</scope>
    <source>
        <strain evidence="2 3">ATCC 43154</strain>
    </source>
</reference>
<evidence type="ECO:0000313" key="3">
    <source>
        <dbReference type="Proteomes" id="UP000199470"/>
    </source>
</evidence>
<dbReference type="SMART" id="SM00052">
    <property type="entry name" value="EAL"/>
    <property type="match status" value="1"/>
</dbReference>
<dbReference type="PANTHER" id="PTHR44757:SF2">
    <property type="entry name" value="BIOFILM ARCHITECTURE MAINTENANCE PROTEIN MBAA"/>
    <property type="match status" value="1"/>
</dbReference>
<organism evidence="2 3">
    <name type="scientific">Rugamonas rubra</name>
    <dbReference type="NCBI Taxonomy" id="758825"/>
    <lineage>
        <taxon>Bacteria</taxon>
        <taxon>Pseudomonadati</taxon>
        <taxon>Pseudomonadota</taxon>
        <taxon>Betaproteobacteria</taxon>
        <taxon>Burkholderiales</taxon>
        <taxon>Oxalobacteraceae</taxon>
        <taxon>Telluria group</taxon>
        <taxon>Rugamonas</taxon>
    </lineage>
</organism>
<dbReference type="CDD" id="cd01948">
    <property type="entry name" value="EAL"/>
    <property type="match status" value="1"/>
</dbReference>
<accession>A0A1I4JTY5</accession>
<dbReference type="InterPro" id="IPR052155">
    <property type="entry name" value="Biofilm_reg_signaling"/>
</dbReference>
<dbReference type="SUPFAM" id="SSF141868">
    <property type="entry name" value="EAL domain-like"/>
    <property type="match status" value="1"/>
</dbReference>
<sequence>MRLAAILNIAVAVAAPVLVAAARRPVLRCLLRWRARGRRMVGPLSIEGKLAPRGAFDRRGELDQSDVPDRRSIPPLPPLRQAASLCRAALRALAQQEFALCYQPMLDLRSGRVVGARALLRWRHPELGLLAPAEFIDEFEQSGLTLPVGAWALATAAAQAARWIEQGCSLTVSLPLSARQFFQPDLAVDFAALLRQAGLPACHIELALDRAMLIDKQQDCEAILDRLRQCGMGLAIRDASGRGPFNYLRRFAVDALWLDAAQAQMAADETEAAEAQAPLRAAIELAHALGRRVVAGPVATPAQLARLAALGCDQAYGDAVGAAVSAEALVAAIRAGGPAWQLRAATPAPAPSAAADAVHRPADSACR</sequence>
<name>A0A1I4JTY5_9BURK</name>
<proteinExistence type="predicted"/>
<dbReference type="RefSeq" id="WP_093385012.1">
    <property type="nucleotide sequence ID" value="NZ_FOTW01000006.1"/>
</dbReference>
<evidence type="ECO:0000259" key="1">
    <source>
        <dbReference type="PROSITE" id="PS50883"/>
    </source>
</evidence>
<dbReference type="EMBL" id="FOTW01000006">
    <property type="protein sequence ID" value="SFL69677.1"/>
    <property type="molecule type" value="Genomic_DNA"/>
</dbReference>
<feature type="domain" description="EAL" evidence="1">
    <location>
        <begin position="82"/>
        <end position="337"/>
    </location>
</feature>
<keyword evidence="3" id="KW-1185">Reference proteome</keyword>
<dbReference type="AlphaFoldDB" id="A0A1I4JTY5"/>
<dbReference type="Proteomes" id="UP000199470">
    <property type="component" value="Unassembled WGS sequence"/>
</dbReference>
<dbReference type="OrthoDB" id="9813903at2"/>
<evidence type="ECO:0000313" key="2">
    <source>
        <dbReference type="EMBL" id="SFL69677.1"/>
    </source>
</evidence>
<dbReference type="PROSITE" id="PS50883">
    <property type="entry name" value="EAL"/>
    <property type="match status" value="1"/>
</dbReference>
<dbReference type="InterPro" id="IPR001633">
    <property type="entry name" value="EAL_dom"/>
</dbReference>
<dbReference type="InterPro" id="IPR035919">
    <property type="entry name" value="EAL_sf"/>
</dbReference>
<gene>
    <name evidence="2" type="ORF">SAMN02982985_01205</name>
</gene>
<dbReference type="Pfam" id="PF00563">
    <property type="entry name" value="EAL"/>
    <property type="match status" value="1"/>
</dbReference>
<dbReference type="PANTHER" id="PTHR44757">
    <property type="entry name" value="DIGUANYLATE CYCLASE DGCP"/>
    <property type="match status" value="1"/>
</dbReference>
<dbReference type="Gene3D" id="3.20.20.450">
    <property type="entry name" value="EAL domain"/>
    <property type="match status" value="1"/>
</dbReference>